<proteinExistence type="predicted"/>
<organism evidence="1 2">
    <name type="scientific">Streptomyces atroolivaceus</name>
    <dbReference type="NCBI Taxonomy" id="66869"/>
    <lineage>
        <taxon>Bacteria</taxon>
        <taxon>Bacillati</taxon>
        <taxon>Actinomycetota</taxon>
        <taxon>Actinomycetes</taxon>
        <taxon>Kitasatosporales</taxon>
        <taxon>Streptomycetaceae</taxon>
        <taxon>Streptomyces</taxon>
    </lineage>
</organism>
<accession>A0ABV9V972</accession>
<reference evidence="2" key="1">
    <citation type="journal article" date="2019" name="Int. J. Syst. Evol. Microbiol.">
        <title>The Global Catalogue of Microorganisms (GCM) 10K type strain sequencing project: providing services to taxonomists for standard genome sequencing and annotation.</title>
        <authorList>
            <consortium name="The Broad Institute Genomics Platform"/>
            <consortium name="The Broad Institute Genome Sequencing Center for Infectious Disease"/>
            <person name="Wu L."/>
            <person name="Ma J."/>
        </authorList>
    </citation>
    <scope>NUCLEOTIDE SEQUENCE [LARGE SCALE GENOMIC DNA]</scope>
    <source>
        <strain evidence="2">ICMP 257</strain>
    </source>
</reference>
<dbReference type="SUPFAM" id="SSF53474">
    <property type="entry name" value="alpha/beta-Hydrolases"/>
    <property type="match status" value="1"/>
</dbReference>
<name>A0ABV9V972_STRAZ</name>
<dbReference type="Gene3D" id="3.40.50.1820">
    <property type="entry name" value="alpha/beta hydrolase"/>
    <property type="match status" value="1"/>
</dbReference>
<dbReference type="RefSeq" id="WP_033302647.1">
    <property type="nucleotide sequence ID" value="NZ_JBFAGR010000005.1"/>
</dbReference>
<protein>
    <submittedName>
        <fullName evidence="1">Alpha/beta hydrolase family protein</fullName>
        <ecNumber evidence="1">3.4.-.-</ecNumber>
    </submittedName>
</protein>
<comment type="caution">
    <text evidence="1">The sequence shown here is derived from an EMBL/GenBank/DDBJ whole genome shotgun (WGS) entry which is preliminary data.</text>
</comment>
<dbReference type="GeneID" id="31235017"/>
<dbReference type="EMBL" id="JBHSJE010000003">
    <property type="protein sequence ID" value="MFC4979472.1"/>
    <property type="molecule type" value="Genomic_DNA"/>
</dbReference>
<dbReference type="EC" id="3.4.-.-" evidence="1"/>
<evidence type="ECO:0000313" key="2">
    <source>
        <dbReference type="Proteomes" id="UP001595908"/>
    </source>
</evidence>
<dbReference type="GO" id="GO:0016787">
    <property type="term" value="F:hydrolase activity"/>
    <property type="evidence" value="ECO:0007669"/>
    <property type="project" value="UniProtKB-KW"/>
</dbReference>
<gene>
    <name evidence="1" type="ORF">ACFPL4_14030</name>
</gene>
<keyword evidence="2" id="KW-1185">Reference proteome</keyword>
<dbReference type="Proteomes" id="UP001595908">
    <property type="component" value="Unassembled WGS sequence"/>
</dbReference>
<dbReference type="InterPro" id="IPR029058">
    <property type="entry name" value="AB_hydrolase_fold"/>
</dbReference>
<evidence type="ECO:0000313" key="1">
    <source>
        <dbReference type="EMBL" id="MFC4979472.1"/>
    </source>
</evidence>
<sequence>MPTTPWVPARQSIRLAEALRSAGHRPDLCLLPGGNHLWVGLSDEEVEDCYSRTLGFLRRCADHPEP</sequence>
<keyword evidence="1" id="KW-0378">Hydrolase</keyword>